<protein>
    <recommendedName>
        <fullName evidence="3">YtoQ family protein</fullName>
    </recommendedName>
</protein>
<dbReference type="Gene3D" id="3.40.50.450">
    <property type="match status" value="1"/>
</dbReference>
<evidence type="ECO:0000313" key="2">
    <source>
        <dbReference type="Proteomes" id="UP000094329"/>
    </source>
</evidence>
<gene>
    <name evidence="1" type="ORF">BGC07_00190</name>
</gene>
<dbReference type="RefSeq" id="WP_069311490.1">
    <property type="nucleotide sequence ID" value="NZ_MDTU01000001.1"/>
</dbReference>
<dbReference type="EMBL" id="MDTU01000001">
    <property type="protein sequence ID" value="ODN41688.1"/>
    <property type="molecule type" value="Genomic_DNA"/>
</dbReference>
<organism evidence="1 2">
    <name type="scientific">Piscirickettsia litoralis</name>
    <dbReference type="NCBI Taxonomy" id="1891921"/>
    <lineage>
        <taxon>Bacteria</taxon>
        <taxon>Pseudomonadati</taxon>
        <taxon>Pseudomonadota</taxon>
        <taxon>Gammaproteobacteria</taxon>
        <taxon>Thiotrichales</taxon>
        <taxon>Piscirickettsiaceae</taxon>
        <taxon>Piscirickettsia</taxon>
    </lineage>
</organism>
<sequence length="152" mass="17127">MKQALAVYLSGEIHSDWRQRIHQQVIEKELNIELLSPVTDHARSDDCGDKILGKESTAFWKDHKAAKINAIRTTTLLQKADIVVVKFGEKYRQWNAAFDAGYAIAMKKPLLVIHPAEFTHALKEVDAQALAVAETEEQIADILEYILLDCNA</sequence>
<name>A0ABX2ZZM8_9GAMM</name>
<comment type="caution">
    <text evidence="1">The sequence shown here is derived from an EMBL/GenBank/DDBJ whole genome shotgun (WGS) entry which is preliminary data.</text>
</comment>
<evidence type="ECO:0000313" key="1">
    <source>
        <dbReference type="EMBL" id="ODN41688.1"/>
    </source>
</evidence>
<accession>A0ABX2ZZM8</accession>
<dbReference type="InterPro" id="IPR019884">
    <property type="entry name" value="YtoQ_family_protein"/>
</dbReference>
<evidence type="ECO:0008006" key="3">
    <source>
        <dbReference type="Google" id="ProtNLM"/>
    </source>
</evidence>
<dbReference type="NCBIfam" id="TIGR03646">
    <property type="entry name" value="YtoQ_fam"/>
    <property type="match status" value="1"/>
</dbReference>
<dbReference type="Proteomes" id="UP000094329">
    <property type="component" value="Unassembled WGS sequence"/>
</dbReference>
<reference evidence="1 2" key="1">
    <citation type="submission" date="2016-08" db="EMBL/GenBank/DDBJ databases">
        <title>Draft genome sequence of Candidatus Piscirickettsia litoralis, from seawater.</title>
        <authorList>
            <person name="Wan X."/>
            <person name="Lee A.J."/>
            <person name="Hou S."/>
            <person name="Donachie S.P."/>
        </authorList>
    </citation>
    <scope>NUCLEOTIDE SEQUENCE [LARGE SCALE GENOMIC DNA]</scope>
    <source>
        <strain evidence="1 2">Y2</strain>
    </source>
</reference>
<proteinExistence type="predicted"/>
<dbReference type="SUPFAM" id="SSF52309">
    <property type="entry name" value="N-(deoxy)ribosyltransferase-like"/>
    <property type="match status" value="1"/>
</dbReference>
<keyword evidence="2" id="KW-1185">Reference proteome</keyword>
<dbReference type="Pfam" id="PF11071">
    <property type="entry name" value="Nuc_deoxyri_tr3"/>
    <property type="match status" value="1"/>
</dbReference>